<feature type="compositionally biased region" description="Low complexity" evidence="1">
    <location>
        <begin position="1332"/>
        <end position="1348"/>
    </location>
</feature>
<proteinExistence type="predicted"/>
<feature type="domain" description="DUF8003" evidence="3">
    <location>
        <begin position="847"/>
        <end position="918"/>
    </location>
</feature>
<sequence length="1836" mass="192920">MDVTCGELGGEGDLNTTCVVTTNTSYLFELKINIQGAGSLIFLKDTFVQCDVSGCELNIQMQGNCTLNSYTLLKAGKITLACANIMMEQGSLVDTSGLASRASGPDPPGVPSHGMSGGGHGGQGASCTPDTELQLGGDAYPTAASYARSWKDEVMYPMQFGAFGTGFLTSSGDGGSGGGIINVTVANLFVLKGSILANGIAPRDGVGGGGGAGGGIYVKANEVQCDEKSPGIVSAQGGNGVEAQPSQDAKDGGGGAGGRVALDTNVALPECPPTGCLILSAAGGLSSGQCQLTNMNGGPGTIFTHFNRVLTLTNMNSSMHMVPQQDGEYCDFSICPGTPLYQFPEFPPWNSLQIQNNAIGLVMMQRLKLAECIDMDFGRMRLGYTSKSVGPAPDQSLILDTAALRMLQQSAIAVKGHFRMSFYDDNVSLYLDDRSYIQTSPAVLNPSAKSSITAQQVELHRESRIDCADNLEVMGAISGGGSLTVGDQDGSMRVTTISAHHINIIGFAEMWVYANGVISAESSFKSSDEDTICRMVREADESPPQMGEALLPLAGRGAPADRQAVDTPQSPRLLDTDAAVEPRLQMQKCGNTPNQPLSIWLCRVDEVHIAGGLVDGSSIYVTQIRSLTVDTGGRLSADAKGHRGGSGLGNGTSKGGGAGGGAGFGGHGGDGELGKIESLGGSTYGGTGLPCYFGSGGGMGSSTGGSGGGVIVLGEVSSPVGSLKLDGTISTDGDPGDARWVSMAPVSGGNHGNTSAARGQGGAGGGSGGTILLFLQDLDIGASGRLSAMGGAGSMPGGGGGGGGRVHFEWPHGFPSSEGTANAEDRIAVGSGAGAAPGHSGDLGSLSTKACPKGRAGLFCDPCALGFYKDQVGFDKKQCLPCAPTPEHAQYEFQPNGATEHNCPTECSSSHYHGDQCTTTLEDLVDSVGGAPVVAALVVGVCLVLALPYAVVRARLNSSAAAEDPADGLKRRGSHDKMETSPDDSLTGHSRARRSVFKDQMIGDGPSRMFLESLDEVMQSHVEEDFQAHGGRIYLQGLNSFNEAWRLPCEVPHQLQGLLLADPWAGLADECDRLTAFMWWEGVVHGALKLLCTPFAWNWKRWRRYLAACRVQSFVSKEYNHSCLQSFRGRALHEGLRFGVSPDLTLAFVDIFLQGDEPEHLRSALTLEQRLPVMLPVAGEGTYKLPLALLGAADPVMALVRAELGSVVWSRIAAGLNCRLRRVRRTRLDTTLPPLLDFIRNIANPKLRPSEVALSVLYITASVDSCHPRITLMLSKTMVSGPSNHLPAPGTLASSAGLRGSQPLPPRPPPKHAPIAKAPYSPAPFTTGGAVTPTLGTPQPSPPSSSHSWMHGGVAAAAMPPGRTTSLPAKDFKDFKHPIPEEMMRAGTPGNSSLDLGRPVGMGGLQPGEGSRRGSSSALVAPMLPEMGAQMEGDRPVHQRLNTLANPREKEAEAEAESKVPRGCGPWAGGWVIPGTGTSNDSRLCEVKSRDTEYAAGGESEAHRGPQPDGLPGLRFPSPDILPSNSYTKSSLMSWINPRGRHGEPEAPYGYQRRGSHEDLTRVAYAPLSRGPNRPTSPPSVPALLQPGLAPQTEWTVREGGLIERRSSFTSRTCLTIEHVRDLPRQAGGNAVWGWVAPMVLRNPPPPGQRGLIGTCMVLAFVTDLALTFFTELQMWFCGVEGFLLVQAVPIGCLAGVQVAGIVALSFCGPQANQVTRTYNIWVASSMISTMMAILVAGMQYFEVGGNKCAACPNDDVEELLLACSQLWFVWPFMLLLVKYGAGWLIDLHIANLECSDLTLNSQDADTFWKSSWMLEGGLEDEPHPQLVSAADNLRS</sequence>
<organism evidence="4 5">
    <name type="scientific">Cymbomonas tetramitiformis</name>
    <dbReference type="NCBI Taxonomy" id="36881"/>
    <lineage>
        <taxon>Eukaryota</taxon>
        <taxon>Viridiplantae</taxon>
        <taxon>Chlorophyta</taxon>
        <taxon>Pyramimonadophyceae</taxon>
        <taxon>Pyramimonadales</taxon>
        <taxon>Pyramimonadaceae</taxon>
        <taxon>Cymbomonas</taxon>
    </lineage>
</organism>
<dbReference type="PANTHER" id="PTHR31513:SF2">
    <property type="entry name" value="MRAZ"/>
    <property type="match status" value="1"/>
</dbReference>
<accession>A0AAE0ESX0</accession>
<feature type="compositionally biased region" description="Pro residues" evidence="1">
    <location>
        <begin position="1303"/>
        <end position="1312"/>
    </location>
</feature>
<feature type="compositionally biased region" description="Gly residues" evidence="1">
    <location>
        <begin position="115"/>
        <end position="124"/>
    </location>
</feature>
<feature type="transmembrane region" description="Helical" evidence="2">
    <location>
        <begin position="1760"/>
        <end position="1778"/>
    </location>
</feature>
<feature type="transmembrane region" description="Helical" evidence="2">
    <location>
        <begin position="1719"/>
        <end position="1740"/>
    </location>
</feature>
<evidence type="ECO:0000313" key="4">
    <source>
        <dbReference type="EMBL" id="KAK3239094.1"/>
    </source>
</evidence>
<evidence type="ECO:0000313" key="5">
    <source>
        <dbReference type="Proteomes" id="UP001190700"/>
    </source>
</evidence>
<keyword evidence="5" id="KW-1185">Reference proteome</keyword>
<keyword evidence="2" id="KW-0472">Membrane</keyword>
<comment type="caution">
    <text evidence="4">The sequence shown here is derived from an EMBL/GenBank/DDBJ whole genome shotgun (WGS) entry which is preliminary data.</text>
</comment>
<dbReference type="Pfam" id="PF26010">
    <property type="entry name" value="DUF8003"/>
    <property type="match status" value="1"/>
</dbReference>
<gene>
    <name evidence="4" type="ORF">CYMTET_50955</name>
</gene>
<dbReference type="Proteomes" id="UP001190700">
    <property type="component" value="Unassembled WGS sequence"/>
</dbReference>
<evidence type="ECO:0000256" key="2">
    <source>
        <dbReference type="SAM" id="Phobius"/>
    </source>
</evidence>
<feature type="region of interest" description="Disordered" evidence="1">
    <location>
        <begin position="1490"/>
        <end position="1523"/>
    </location>
</feature>
<evidence type="ECO:0000256" key="1">
    <source>
        <dbReference type="SAM" id="MobiDB-lite"/>
    </source>
</evidence>
<dbReference type="InterPro" id="IPR058316">
    <property type="entry name" value="DUF8003"/>
</dbReference>
<feature type="region of interest" description="Disordered" evidence="1">
    <location>
        <begin position="634"/>
        <end position="663"/>
    </location>
</feature>
<dbReference type="EMBL" id="LGRX02034026">
    <property type="protein sequence ID" value="KAK3239094.1"/>
    <property type="molecule type" value="Genomic_DNA"/>
</dbReference>
<feature type="region of interest" description="Disordered" evidence="1">
    <location>
        <begin position="96"/>
        <end position="128"/>
    </location>
</feature>
<feature type="region of interest" description="Disordered" evidence="1">
    <location>
        <begin position="962"/>
        <end position="990"/>
    </location>
</feature>
<name>A0AAE0ESX0_9CHLO</name>
<feature type="transmembrane region" description="Helical" evidence="2">
    <location>
        <begin position="1682"/>
        <end position="1707"/>
    </location>
</feature>
<reference evidence="4 5" key="1">
    <citation type="journal article" date="2015" name="Genome Biol. Evol.">
        <title>Comparative Genomics of a Bacterivorous Green Alga Reveals Evolutionary Causalities and Consequences of Phago-Mixotrophic Mode of Nutrition.</title>
        <authorList>
            <person name="Burns J.A."/>
            <person name="Paasch A."/>
            <person name="Narechania A."/>
            <person name="Kim E."/>
        </authorList>
    </citation>
    <scope>NUCLEOTIDE SEQUENCE [LARGE SCALE GENOMIC DNA]</scope>
    <source>
        <strain evidence="4 5">PLY_AMNH</strain>
    </source>
</reference>
<feature type="region of interest" description="Disordered" evidence="1">
    <location>
        <begin position="1285"/>
        <end position="1365"/>
    </location>
</feature>
<keyword evidence="2" id="KW-0812">Transmembrane</keyword>
<feature type="compositionally biased region" description="Basic and acidic residues" evidence="1">
    <location>
        <begin position="967"/>
        <end position="980"/>
    </location>
</feature>
<feature type="region of interest" description="Disordered" evidence="1">
    <location>
        <begin position="797"/>
        <end position="820"/>
    </location>
</feature>
<feature type="compositionally biased region" description="Gly residues" evidence="1">
    <location>
        <begin position="644"/>
        <end position="663"/>
    </location>
</feature>
<feature type="region of interest" description="Disordered" evidence="1">
    <location>
        <begin position="235"/>
        <end position="256"/>
    </location>
</feature>
<evidence type="ECO:0000259" key="3">
    <source>
        <dbReference type="Pfam" id="PF26010"/>
    </source>
</evidence>
<dbReference type="PANTHER" id="PTHR31513">
    <property type="entry name" value="EPHRIN TYPE-B RECEPTOR"/>
    <property type="match status" value="1"/>
</dbReference>
<keyword evidence="2" id="KW-1133">Transmembrane helix</keyword>
<protein>
    <recommendedName>
        <fullName evidence="3">DUF8003 domain-containing protein</fullName>
    </recommendedName>
</protein>